<dbReference type="GO" id="GO:0008233">
    <property type="term" value="F:peptidase activity"/>
    <property type="evidence" value="ECO:0007669"/>
    <property type="project" value="UniProtKB-KW"/>
</dbReference>
<dbReference type="InterPro" id="IPR001763">
    <property type="entry name" value="Rhodanese-like_dom"/>
</dbReference>
<dbReference type="PROSITE" id="PS50206">
    <property type="entry name" value="RHODANESE_3"/>
    <property type="match status" value="1"/>
</dbReference>
<keyword evidence="4 8" id="KW-0378">Hydrolase</keyword>
<keyword evidence="11" id="KW-1185">Reference proteome</keyword>
<dbReference type="KEGG" id="pbv:AR543_p0178"/>
<keyword evidence="5" id="KW-0190">Covalent protein-DNA linkage</keyword>
<organism evidence="10 11">
    <name type="scientific">Paenibacillus bovis</name>
    <dbReference type="NCBI Taxonomy" id="1616788"/>
    <lineage>
        <taxon>Bacteria</taxon>
        <taxon>Bacillati</taxon>
        <taxon>Bacillota</taxon>
        <taxon>Bacilli</taxon>
        <taxon>Bacillales</taxon>
        <taxon>Paenibacillaceae</taxon>
        <taxon>Paenibacillus</taxon>
    </lineage>
</organism>
<dbReference type="InterPro" id="IPR003738">
    <property type="entry name" value="SRAP"/>
</dbReference>
<evidence type="ECO:0000256" key="6">
    <source>
        <dbReference type="ARBA" id="ARBA00023125"/>
    </source>
</evidence>
<dbReference type="EC" id="3.4.-.-" evidence="8"/>
<keyword evidence="3" id="KW-0227">DNA damage</keyword>
<reference evidence="10 11" key="1">
    <citation type="journal article" date="2016" name="Int. J. Syst. Evol. Microbiol.">
        <title>Paenibacillus damxungensis sp. nov., isolated from raw yak (Bos grunniens) milk.</title>
        <authorList>
            <person name="Wu Z."/>
            <person name="Gao C."/>
            <person name="Han J."/>
            <person name="Liu Z."/>
        </authorList>
    </citation>
    <scope>NUCLEOTIDE SEQUENCE [LARGE SCALE GENOMIC DNA]</scope>
    <source>
        <strain evidence="10 11">BD3526</strain>
        <plasmid evidence="10 11">unnamed1</plasmid>
    </source>
</reference>
<evidence type="ECO:0000256" key="4">
    <source>
        <dbReference type="ARBA" id="ARBA00022801"/>
    </source>
</evidence>
<accession>A0A1X9T4J1</accession>
<dbReference type="EMBL" id="CP021170">
    <property type="protein sequence ID" value="ARR10786.1"/>
    <property type="molecule type" value="Genomic_DNA"/>
</dbReference>
<evidence type="ECO:0000313" key="11">
    <source>
        <dbReference type="Proteomes" id="UP000078148"/>
    </source>
</evidence>
<dbReference type="AlphaFoldDB" id="A0A1X9T4J1"/>
<evidence type="ECO:0000256" key="2">
    <source>
        <dbReference type="ARBA" id="ARBA00022670"/>
    </source>
</evidence>
<evidence type="ECO:0000259" key="9">
    <source>
        <dbReference type="PROSITE" id="PS50206"/>
    </source>
</evidence>
<dbReference type="Proteomes" id="UP000078148">
    <property type="component" value="Plasmid unnamed1"/>
</dbReference>
<protein>
    <recommendedName>
        <fullName evidence="8">Abasic site processing protein</fullName>
        <ecNumber evidence="8">3.4.-.-</ecNumber>
    </recommendedName>
</protein>
<dbReference type="Gene3D" id="3.90.1680.10">
    <property type="entry name" value="SOS response associated peptidase-like"/>
    <property type="match status" value="1"/>
</dbReference>
<feature type="domain" description="Rhodanese" evidence="9">
    <location>
        <begin position="92"/>
        <end position="114"/>
    </location>
</feature>
<keyword evidence="2 8" id="KW-0645">Protease</keyword>
<gene>
    <name evidence="10" type="ORF">AR543_p0178</name>
</gene>
<dbReference type="GO" id="GO:0106300">
    <property type="term" value="P:protein-DNA covalent cross-linking repair"/>
    <property type="evidence" value="ECO:0007669"/>
    <property type="project" value="InterPro"/>
</dbReference>
<evidence type="ECO:0000313" key="10">
    <source>
        <dbReference type="EMBL" id="ARR10786.1"/>
    </source>
</evidence>
<sequence length="227" mass="25722">MCGRYTLMTEMSQLAEAFNLAHLRYDQSPRTNIAPTQDVPVIRMQADGRALEGYRWGLIPSWAKDPKIGFKMINARAETVASKPSFRNLLPRHRVAVIADGYYEWKKEGKEKQPFRFQLESKAPFAFAGLYDEWESPEDGELIRSCTIITTEPNPLAAEVHNRMPVILSAGALDTWLDPNVTDKEQLQQLLVPYPADQMIKYPVSKAVGKVTNSQLNLIEEVNLNSK</sequence>
<evidence type="ECO:0000256" key="5">
    <source>
        <dbReference type="ARBA" id="ARBA00023124"/>
    </source>
</evidence>
<dbReference type="PANTHER" id="PTHR13604">
    <property type="entry name" value="DC12-RELATED"/>
    <property type="match status" value="1"/>
</dbReference>
<dbReference type="SUPFAM" id="SSF143081">
    <property type="entry name" value="BB1717-like"/>
    <property type="match status" value="1"/>
</dbReference>
<evidence type="ECO:0000256" key="8">
    <source>
        <dbReference type="RuleBase" id="RU364100"/>
    </source>
</evidence>
<keyword evidence="7" id="KW-0456">Lyase</keyword>
<dbReference type="GO" id="GO:0006508">
    <property type="term" value="P:proteolysis"/>
    <property type="evidence" value="ECO:0007669"/>
    <property type="project" value="UniProtKB-KW"/>
</dbReference>
<evidence type="ECO:0000256" key="3">
    <source>
        <dbReference type="ARBA" id="ARBA00022763"/>
    </source>
</evidence>
<keyword evidence="6" id="KW-0238">DNA-binding</keyword>
<keyword evidence="10" id="KW-0614">Plasmid</keyword>
<evidence type="ECO:0000256" key="7">
    <source>
        <dbReference type="ARBA" id="ARBA00023239"/>
    </source>
</evidence>
<evidence type="ECO:0000256" key="1">
    <source>
        <dbReference type="ARBA" id="ARBA00008136"/>
    </source>
</evidence>
<comment type="similarity">
    <text evidence="1 8">Belongs to the SOS response-associated peptidase family.</text>
</comment>
<name>A0A1X9T4J1_9BACL</name>
<dbReference type="OrthoDB" id="9782620at2"/>
<proteinExistence type="inferred from homology"/>
<dbReference type="RefSeq" id="WP_087071479.1">
    <property type="nucleotide sequence ID" value="NZ_CP021170.1"/>
</dbReference>
<dbReference type="InterPro" id="IPR036590">
    <property type="entry name" value="SRAP-like"/>
</dbReference>
<dbReference type="GO" id="GO:0003697">
    <property type="term" value="F:single-stranded DNA binding"/>
    <property type="evidence" value="ECO:0007669"/>
    <property type="project" value="InterPro"/>
</dbReference>
<dbReference type="GO" id="GO:0016829">
    <property type="term" value="F:lyase activity"/>
    <property type="evidence" value="ECO:0007669"/>
    <property type="project" value="UniProtKB-KW"/>
</dbReference>
<dbReference type="Pfam" id="PF02586">
    <property type="entry name" value="SRAP"/>
    <property type="match status" value="1"/>
</dbReference>
<geneLocation type="plasmid" evidence="10 11">
    <name>unnamed1</name>
</geneLocation>
<dbReference type="PANTHER" id="PTHR13604:SF0">
    <property type="entry name" value="ABASIC SITE PROCESSING PROTEIN HMCES"/>
    <property type="match status" value="1"/>
</dbReference>